<comment type="caution">
    <text evidence="1">The sequence shown here is derived from an EMBL/GenBank/DDBJ whole genome shotgun (WGS) entry which is preliminary data.</text>
</comment>
<dbReference type="EMBL" id="JABRWJ010000002">
    <property type="protein sequence ID" value="NRF66898.1"/>
    <property type="molecule type" value="Genomic_DNA"/>
</dbReference>
<organism evidence="1 2">
    <name type="scientific">Pseudaquabacterium terrae</name>
    <dbReference type="NCBI Taxonomy" id="2732868"/>
    <lineage>
        <taxon>Bacteria</taxon>
        <taxon>Pseudomonadati</taxon>
        <taxon>Pseudomonadota</taxon>
        <taxon>Betaproteobacteria</taxon>
        <taxon>Burkholderiales</taxon>
        <taxon>Sphaerotilaceae</taxon>
        <taxon>Pseudaquabacterium</taxon>
    </lineage>
</organism>
<evidence type="ECO:0000313" key="2">
    <source>
        <dbReference type="Proteomes" id="UP000737171"/>
    </source>
</evidence>
<keyword evidence="2" id="KW-1185">Reference proteome</keyword>
<gene>
    <name evidence="1" type="ORF">HLB44_07880</name>
</gene>
<dbReference type="Pfam" id="PF11876">
    <property type="entry name" value="TsiV"/>
    <property type="match status" value="1"/>
</dbReference>
<dbReference type="Proteomes" id="UP000737171">
    <property type="component" value="Unassembled WGS sequence"/>
</dbReference>
<dbReference type="InterPro" id="IPR021815">
    <property type="entry name" value="TsiV"/>
</dbReference>
<sequence>MQVKVGQESLVGSEYDKLRQFNEVWEGRRLFTACIEFMLWYELAENVENGRGLPESEKSYWAMVDAIRPRITFYATGVDGQRRKLKKDSFDLFPHTLRLTEPNNIAGRNMITMLQGTEDDESDVFLQGYLWECCFQRFGLRIEEVMNDPEAFVQRCVQVVAGIKFKSGIGGFSMNYEDVYINSNIHLCDPIVGRFPGVNVINPWRYRDLDGVPTVNWLTLVSTADLARLGGWDAVAAQVKAPIVMHRLPHGALLQAGPRPLLGDVNEQERLDTYHEVGRLLAPVRSTTEVQSKLGGGRLEATRWMHRFFRPQA</sequence>
<proteinExistence type="predicted"/>
<protein>
    <submittedName>
        <fullName evidence="1">DUF3396 domain-containing protein</fullName>
    </submittedName>
</protein>
<evidence type="ECO:0000313" key="1">
    <source>
        <dbReference type="EMBL" id="NRF66898.1"/>
    </source>
</evidence>
<accession>A0ABX2EE59</accession>
<dbReference type="RefSeq" id="WP_173121992.1">
    <property type="nucleotide sequence ID" value="NZ_JABRWJ010000002.1"/>
</dbReference>
<name>A0ABX2EE59_9BURK</name>
<reference evidence="1 2" key="1">
    <citation type="submission" date="2020-05" db="EMBL/GenBank/DDBJ databases">
        <title>Aquincola sp. isolate from soil.</title>
        <authorList>
            <person name="Han J."/>
            <person name="Kim D.-U."/>
        </authorList>
    </citation>
    <scope>NUCLEOTIDE SEQUENCE [LARGE SCALE GENOMIC DNA]</scope>
    <source>
        <strain evidence="1 2">S2</strain>
    </source>
</reference>